<comment type="caution">
    <text evidence="4">The sequence shown here is derived from an EMBL/GenBank/DDBJ whole genome shotgun (WGS) entry which is preliminary data.</text>
</comment>
<dbReference type="Pfam" id="PF01784">
    <property type="entry name" value="DUF34_NIF3"/>
    <property type="match status" value="1"/>
</dbReference>
<proteinExistence type="inferred from homology"/>
<organism evidence="4 5">
    <name type="scientific">Alternaria atra</name>
    <dbReference type="NCBI Taxonomy" id="119953"/>
    <lineage>
        <taxon>Eukaryota</taxon>
        <taxon>Fungi</taxon>
        <taxon>Dikarya</taxon>
        <taxon>Ascomycota</taxon>
        <taxon>Pezizomycotina</taxon>
        <taxon>Dothideomycetes</taxon>
        <taxon>Pleosporomycetidae</taxon>
        <taxon>Pleosporales</taxon>
        <taxon>Pleosporineae</taxon>
        <taxon>Pleosporaceae</taxon>
        <taxon>Alternaria</taxon>
        <taxon>Alternaria sect. Ulocladioides</taxon>
    </lineage>
</organism>
<sequence length="300" mass="33310">MSRPKKPTHAAATRFVETCLPLKENDVPRLYHVPRHPRYDAETAVVEQIVLSVTPTPGVYSLIGYPLDGNTIGATVPFPKIYPRPPRTLCFLHRPFNLDRRSVRKGTLVLSSHTSFDEVLTVGWNTALAERLGMKTADCLCVQGYKGDPQRRIGIVGQVPTPLDALLNRIQDEFGVSELAHEGSSNEISIVAIMNAFNEDQVHHVLAMSQERGWTAEGEDGRHILYLTGQPRVSGLEAAKASGMSVVCVGHREAEDWGIRFLGEKLRMEFPGAQVKEIYEEEIPIVREKKAPIVQDVVGQ</sequence>
<dbReference type="AlphaFoldDB" id="A0A8J2I8P0"/>
<dbReference type="EMBL" id="CAJRGZ010000023">
    <property type="protein sequence ID" value="CAG5179088.1"/>
    <property type="molecule type" value="Genomic_DNA"/>
</dbReference>
<dbReference type="InterPro" id="IPR036069">
    <property type="entry name" value="DUF34/NIF3_sf"/>
</dbReference>
<evidence type="ECO:0000313" key="4">
    <source>
        <dbReference type="EMBL" id="CAG5179088.1"/>
    </source>
</evidence>
<evidence type="ECO:0008006" key="6">
    <source>
        <dbReference type="Google" id="ProtNLM"/>
    </source>
</evidence>
<dbReference type="GeneID" id="67021203"/>
<evidence type="ECO:0000256" key="1">
    <source>
        <dbReference type="ARBA" id="ARBA00006964"/>
    </source>
</evidence>
<dbReference type="PANTHER" id="PTHR13799">
    <property type="entry name" value="NGG1 INTERACTING FACTOR 3"/>
    <property type="match status" value="1"/>
</dbReference>
<keyword evidence="5" id="KW-1185">Reference proteome</keyword>
<protein>
    <recommendedName>
        <fullName evidence="6">Ngg1p interacting factor 3 nif3</fullName>
    </recommendedName>
</protein>
<dbReference type="OrthoDB" id="2592744at2759"/>
<accession>A0A8J2I8P0</accession>
<feature type="binding site" evidence="3">
    <location>
        <position position="117"/>
    </location>
    <ligand>
        <name>a divalent metal cation</name>
        <dbReference type="ChEBI" id="CHEBI:60240"/>
        <label>1</label>
    </ligand>
</feature>
<evidence type="ECO:0000256" key="3">
    <source>
        <dbReference type="PIRSR" id="PIRSR602678-1"/>
    </source>
</evidence>
<evidence type="ECO:0000256" key="2">
    <source>
        <dbReference type="ARBA" id="ARBA00022723"/>
    </source>
</evidence>
<comment type="similarity">
    <text evidence="1">Belongs to the GTP cyclohydrolase I type 2/NIF3 family.</text>
</comment>
<gene>
    <name evidence="4" type="ORF">ALTATR162_LOCUS9027</name>
</gene>
<reference evidence="4" key="1">
    <citation type="submission" date="2021-05" db="EMBL/GenBank/DDBJ databases">
        <authorList>
            <person name="Stam R."/>
        </authorList>
    </citation>
    <scope>NUCLEOTIDE SEQUENCE</scope>
    <source>
        <strain evidence="4">CS162</strain>
    </source>
</reference>
<feature type="binding site" evidence="3">
    <location>
        <position position="255"/>
    </location>
    <ligand>
        <name>a divalent metal cation</name>
        <dbReference type="ChEBI" id="CHEBI:60240"/>
        <label>1</label>
    </ligand>
</feature>
<dbReference type="GO" id="GO:0046872">
    <property type="term" value="F:metal ion binding"/>
    <property type="evidence" value="ECO:0007669"/>
    <property type="project" value="UniProtKB-KW"/>
</dbReference>
<dbReference type="GO" id="GO:0005737">
    <property type="term" value="C:cytoplasm"/>
    <property type="evidence" value="ECO:0007669"/>
    <property type="project" value="TreeGrafter"/>
</dbReference>
<feature type="binding site" evidence="3">
    <location>
        <position position="251"/>
    </location>
    <ligand>
        <name>a divalent metal cation</name>
        <dbReference type="ChEBI" id="CHEBI:60240"/>
        <label>1</label>
    </ligand>
</feature>
<evidence type="ECO:0000313" key="5">
    <source>
        <dbReference type="Proteomes" id="UP000676310"/>
    </source>
</evidence>
<dbReference type="SUPFAM" id="SSF102705">
    <property type="entry name" value="NIF3 (NGG1p interacting factor 3)-like"/>
    <property type="match status" value="1"/>
</dbReference>
<name>A0A8J2I8P0_9PLEO</name>
<keyword evidence="2 3" id="KW-0479">Metal-binding</keyword>
<dbReference type="InterPro" id="IPR002678">
    <property type="entry name" value="DUF34/NIF3"/>
</dbReference>
<dbReference type="PANTHER" id="PTHR13799:SF14">
    <property type="entry name" value="GTP CYCLOHYDROLASE 1 TYPE 2 HOMOLOG"/>
    <property type="match status" value="1"/>
</dbReference>
<dbReference type="Gene3D" id="3.40.1390.30">
    <property type="entry name" value="NIF3 (NGG1p interacting factor 3)-like"/>
    <property type="match status" value="1"/>
</dbReference>
<dbReference type="RefSeq" id="XP_043172595.1">
    <property type="nucleotide sequence ID" value="XM_043316660.1"/>
</dbReference>
<dbReference type="Proteomes" id="UP000676310">
    <property type="component" value="Unassembled WGS sequence"/>
</dbReference>